<feature type="domain" description="Sporulation stage II protein D amidase enhancer LytB N-terminal" evidence="2">
    <location>
        <begin position="176"/>
        <end position="266"/>
    </location>
</feature>
<dbReference type="AlphaFoldDB" id="A0A523RQ27"/>
<sequence>MSQGKYISKTGFRRALFSLFVHRTLYIVHRVPSPHRGEGKGEGGTRYEIRDTRYEFRSIIPSLVPFLVCFLFFLPLISEAQSSAPIVRIKILEGRESITAGATGSYQIESGGRKIRSYSSSTSPRRIEATSSGIRIDGILWGKQIWIKPKESDSLSLVNGRRYRGSLLVKQKEDFLEVINELFLEEYLYGVIEREVSSSWPFDVLCAQTIAARTYALEKRELERLVEDQDHHLSWTTEDQVYGGVESETRQARRAVDDTQGKVITYQGESIKAFYHNCCGGHTVSSGDVWGGEDFPYLRVGPDEFCKESPYYKWEWEIDVSELRKVLVKEGFSVGKIYRLQVLTRT</sequence>
<keyword evidence="1" id="KW-0472">Membrane</keyword>
<comment type="caution">
    <text evidence="3">The sequence shown here is derived from an EMBL/GenBank/DDBJ whole genome shotgun (WGS) entry which is preliminary data.</text>
</comment>
<evidence type="ECO:0000313" key="3">
    <source>
        <dbReference type="EMBL" id="TET07769.1"/>
    </source>
</evidence>
<evidence type="ECO:0000259" key="2">
    <source>
        <dbReference type="Pfam" id="PF08486"/>
    </source>
</evidence>
<name>A0A523RQ27_UNCAE</name>
<dbReference type="Pfam" id="PF08486">
    <property type="entry name" value="SpoIID"/>
    <property type="match status" value="1"/>
</dbReference>
<dbReference type="GO" id="GO:0030435">
    <property type="term" value="P:sporulation resulting in formation of a cellular spore"/>
    <property type="evidence" value="ECO:0007669"/>
    <property type="project" value="InterPro"/>
</dbReference>
<dbReference type="Proteomes" id="UP000316360">
    <property type="component" value="Unassembled WGS sequence"/>
</dbReference>
<dbReference type="PANTHER" id="PTHR30032">
    <property type="entry name" value="N-ACETYLMURAMOYL-L-ALANINE AMIDASE-RELATED"/>
    <property type="match status" value="1"/>
</dbReference>
<feature type="non-terminal residue" evidence="3">
    <location>
        <position position="346"/>
    </location>
</feature>
<proteinExistence type="predicted"/>
<keyword evidence="1" id="KW-1133">Transmembrane helix</keyword>
<organism evidence="3 4">
    <name type="scientific">Aerophobetes bacterium</name>
    <dbReference type="NCBI Taxonomy" id="2030807"/>
    <lineage>
        <taxon>Bacteria</taxon>
        <taxon>Candidatus Aerophobota</taxon>
    </lineage>
</organism>
<evidence type="ECO:0000256" key="1">
    <source>
        <dbReference type="SAM" id="Phobius"/>
    </source>
</evidence>
<accession>A0A523RQ27</accession>
<dbReference type="GO" id="GO:0030288">
    <property type="term" value="C:outer membrane-bounded periplasmic space"/>
    <property type="evidence" value="ECO:0007669"/>
    <property type="project" value="TreeGrafter"/>
</dbReference>
<dbReference type="InterPro" id="IPR013486">
    <property type="entry name" value="SpoIID/LytB"/>
</dbReference>
<evidence type="ECO:0000313" key="4">
    <source>
        <dbReference type="Proteomes" id="UP000316360"/>
    </source>
</evidence>
<keyword evidence="1" id="KW-0812">Transmembrane</keyword>
<dbReference type="NCBIfam" id="TIGR02669">
    <property type="entry name" value="SpoIID_LytB"/>
    <property type="match status" value="1"/>
</dbReference>
<reference evidence="3 4" key="1">
    <citation type="submission" date="2019-03" db="EMBL/GenBank/DDBJ databases">
        <title>Metabolic potential of uncultured bacteria and archaea associated with petroleum seepage in deep-sea sediments.</title>
        <authorList>
            <person name="Dong X."/>
            <person name="Hubert C."/>
        </authorList>
    </citation>
    <scope>NUCLEOTIDE SEQUENCE [LARGE SCALE GENOMIC DNA]</scope>
    <source>
        <strain evidence="3">E44_bin7</strain>
    </source>
</reference>
<feature type="transmembrane region" description="Helical" evidence="1">
    <location>
        <begin position="59"/>
        <end position="78"/>
    </location>
</feature>
<protein>
    <submittedName>
        <fullName evidence="3">SpoIID/LytB domain-containing protein</fullName>
    </submittedName>
</protein>
<dbReference type="InterPro" id="IPR051922">
    <property type="entry name" value="Bact_Sporulation_Assoc"/>
</dbReference>
<gene>
    <name evidence="3" type="ORF">E3J84_07015</name>
</gene>
<dbReference type="EMBL" id="SOKJ01000403">
    <property type="protein sequence ID" value="TET07769.1"/>
    <property type="molecule type" value="Genomic_DNA"/>
</dbReference>
<dbReference type="PANTHER" id="PTHR30032:SF4">
    <property type="entry name" value="AMIDASE ENHANCER"/>
    <property type="match status" value="1"/>
</dbReference>
<dbReference type="InterPro" id="IPR013693">
    <property type="entry name" value="SpoIID/LytB_N"/>
</dbReference>